<evidence type="ECO:0000256" key="1">
    <source>
        <dbReference type="SAM" id="MobiDB-lite"/>
    </source>
</evidence>
<feature type="region of interest" description="Disordered" evidence="1">
    <location>
        <begin position="162"/>
        <end position="213"/>
    </location>
</feature>
<proteinExistence type="predicted"/>
<dbReference type="Proteomes" id="UP001177003">
    <property type="component" value="Chromosome 8"/>
</dbReference>
<dbReference type="EMBL" id="OX465084">
    <property type="protein sequence ID" value="CAI9299907.1"/>
    <property type="molecule type" value="Genomic_DNA"/>
</dbReference>
<accession>A0AA36EL85</accession>
<keyword evidence="3" id="KW-1185">Reference proteome</keyword>
<organism evidence="2 3">
    <name type="scientific">Lactuca saligna</name>
    <name type="common">Willowleaf lettuce</name>
    <dbReference type="NCBI Taxonomy" id="75948"/>
    <lineage>
        <taxon>Eukaryota</taxon>
        <taxon>Viridiplantae</taxon>
        <taxon>Streptophyta</taxon>
        <taxon>Embryophyta</taxon>
        <taxon>Tracheophyta</taxon>
        <taxon>Spermatophyta</taxon>
        <taxon>Magnoliopsida</taxon>
        <taxon>eudicotyledons</taxon>
        <taxon>Gunneridae</taxon>
        <taxon>Pentapetalae</taxon>
        <taxon>asterids</taxon>
        <taxon>campanulids</taxon>
        <taxon>Asterales</taxon>
        <taxon>Asteraceae</taxon>
        <taxon>Cichorioideae</taxon>
        <taxon>Cichorieae</taxon>
        <taxon>Lactucinae</taxon>
        <taxon>Lactuca</taxon>
    </lineage>
</organism>
<evidence type="ECO:0000313" key="2">
    <source>
        <dbReference type="EMBL" id="CAI9299907.1"/>
    </source>
</evidence>
<sequence length="244" mass="27442">MKSNLPGKKKNLFLMYPRFLQMIFNEKYPQIKRTSDTLDMKALGPNTCGLMKQSRKATKVAFQGLNELVKFGKFVEVEDTPVVSSIYAELADEHMAPKPKFQFAFEYFIQQSISNPEEDAAVTPSVVTERECDTMVQSSIPTPKQIDTLIAELQLTARKPHQTLPVDTEPPSESDPDNSAHTLLPRKRKRRDPRPGVFITDPVQKNSTPIEPGFIAQPLQSPFTESSPVIQEISILLPDPTPMD</sequence>
<evidence type="ECO:0000313" key="3">
    <source>
        <dbReference type="Proteomes" id="UP001177003"/>
    </source>
</evidence>
<dbReference type="AlphaFoldDB" id="A0AA36EL85"/>
<gene>
    <name evidence="2" type="ORF">LSALG_LOCUS38589</name>
</gene>
<name>A0AA36EL85_LACSI</name>
<reference evidence="2" key="1">
    <citation type="submission" date="2023-04" db="EMBL/GenBank/DDBJ databases">
        <authorList>
            <person name="Vijverberg K."/>
            <person name="Xiong W."/>
            <person name="Schranz E."/>
        </authorList>
    </citation>
    <scope>NUCLEOTIDE SEQUENCE</scope>
</reference>
<protein>
    <submittedName>
        <fullName evidence="2">Uncharacterized protein</fullName>
    </submittedName>
</protein>